<evidence type="ECO:0000256" key="3">
    <source>
        <dbReference type="ARBA" id="ARBA00022475"/>
    </source>
</evidence>
<evidence type="ECO:0000256" key="1">
    <source>
        <dbReference type="ARBA" id="ARBA00004651"/>
    </source>
</evidence>
<sequence length="443" mass="46452">MDTTRQLDHPLTPPTPLPSRATSGSSLRAFGAVLWRRRMLMALVIVLVAGSTALGLALVEREYTATARVAVTPAQDAPAAAGEYVDLLGTVADVMASRPMLEEVADAVPSRSVRDLQESVSGDVVAGTFLVQVSVSDADPVLAAQIANAVAQAIDDYDPTGGTLRFDTTAPAEVPRSFSSPNIEITVLAALALALALAIAVAVVYDRLTRTVETVEEVTNGTGIGVLGVIPQPQDPEAIAALDPDAAEFGSLRSLRVALEFASSDHPTRSLVVAGAATDPWSGWLEVNLAVALAEVGHRVLLLDAHRTDRHRHPVLEDGGDAGFYDMLAGSATFEEAIRSGPVDGVTVMPLGNAHLAAPSLLEMRFRQLLESIDGKYDVVIIHAPAVTDSDDARIMAIDGSLLLTLPSGRVSSELLLGAVEDLHEARTRVLGAVLLGGRGRQS</sequence>
<organism evidence="10 11">
    <name type="scientific">Nocardioides massiliensis</name>
    <dbReference type="NCBI Taxonomy" id="1325935"/>
    <lineage>
        <taxon>Bacteria</taxon>
        <taxon>Bacillati</taxon>
        <taxon>Actinomycetota</taxon>
        <taxon>Actinomycetes</taxon>
        <taxon>Propionibacteriales</taxon>
        <taxon>Nocardioidaceae</taxon>
        <taxon>Nocardioides</taxon>
    </lineage>
</organism>
<name>A0ABT9NNX1_9ACTN</name>
<evidence type="ECO:0000313" key="10">
    <source>
        <dbReference type="EMBL" id="MDP9821540.1"/>
    </source>
</evidence>
<comment type="similarity">
    <text evidence="2">Belongs to the CpsC/CapA family.</text>
</comment>
<evidence type="ECO:0000256" key="8">
    <source>
        <dbReference type="SAM" id="Phobius"/>
    </source>
</evidence>
<evidence type="ECO:0000256" key="2">
    <source>
        <dbReference type="ARBA" id="ARBA00006683"/>
    </source>
</evidence>
<dbReference type="RefSeq" id="WP_068119796.1">
    <property type="nucleotide sequence ID" value="NZ_CCXJ01000214.1"/>
</dbReference>
<dbReference type="InterPro" id="IPR027417">
    <property type="entry name" value="P-loop_NTPase"/>
</dbReference>
<protein>
    <submittedName>
        <fullName evidence="10">Capsular polysaccharide biosynthesis protein</fullName>
    </submittedName>
</protein>
<feature type="region of interest" description="Disordered" evidence="7">
    <location>
        <begin position="1"/>
        <end position="23"/>
    </location>
</feature>
<gene>
    <name evidence="10" type="ORF">J2S59_001349</name>
</gene>
<dbReference type="Pfam" id="PF02706">
    <property type="entry name" value="Wzz"/>
    <property type="match status" value="1"/>
</dbReference>
<feature type="transmembrane region" description="Helical" evidence="8">
    <location>
        <begin position="39"/>
        <end position="59"/>
    </location>
</feature>
<keyword evidence="11" id="KW-1185">Reference proteome</keyword>
<comment type="subcellular location">
    <subcellularLocation>
        <location evidence="1">Cell membrane</location>
        <topology evidence="1">Multi-pass membrane protein</topology>
    </subcellularLocation>
</comment>
<keyword evidence="4 8" id="KW-0812">Transmembrane</keyword>
<dbReference type="PANTHER" id="PTHR32309:SF13">
    <property type="entry name" value="FERRIC ENTEROBACTIN TRANSPORT PROTEIN FEPE"/>
    <property type="match status" value="1"/>
</dbReference>
<keyword evidence="5 8" id="KW-1133">Transmembrane helix</keyword>
<evidence type="ECO:0000256" key="5">
    <source>
        <dbReference type="ARBA" id="ARBA00022989"/>
    </source>
</evidence>
<dbReference type="SUPFAM" id="SSF52540">
    <property type="entry name" value="P-loop containing nucleoside triphosphate hydrolases"/>
    <property type="match status" value="1"/>
</dbReference>
<dbReference type="EMBL" id="JAUSQM010000001">
    <property type="protein sequence ID" value="MDP9821540.1"/>
    <property type="molecule type" value="Genomic_DNA"/>
</dbReference>
<evidence type="ECO:0000259" key="9">
    <source>
        <dbReference type="Pfam" id="PF02706"/>
    </source>
</evidence>
<feature type="transmembrane region" description="Helical" evidence="8">
    <location>
        <begin position="185"/>
        <end position="205"/>
    </location>
</feature>
<accession>A0ABT9NNX1</accession>
<keyword evidence="6 8" id="KW-0472">Membrane</keyword>
<comment type="caution">
    <text evidence="10">The sequence shown here is derived from an EMBL/GenBank/DDBJ whole genome shotgun (WGS) entry which is preliminary data.</text>
</comment>
<proteinExistence type="inferred from homology"/>
<evidence type="ECO:0000313" key="11">
    <source>
        <dbReference type="Proteomes" id="UP001240447"/>
    </source>
</evidence>
<dbReference type="PANTHER" id="PTHR32309">
    <property type="entry name" value="TYROSINE-PROTEIN KINASE"/>
    <property type="match status" value="1"/>
</dbReference>
<feature type="domain" description="Polysaccharide chain length determinant N-terminal" evidence="9">
    <location>
        <begin position="32"/>
        <end position="106"/>
    </location>
</feature>
<dbReference type="InterPro" id="IPR003856">
    <property type="entry name" value="LPS_length_determ_N"/>
</dbReference>
<dbReference type="Proteomes" id="UP001240447">
    <property type="component" value="Unassembled WGS sequence"/>
</dbReference>
<dbReference type="Gene3D" id="3.40.50.300">
    <property type="entry name" value="P-loop containing nucleotide triphosphate hydrolases"/>
    <property type="match status" value="1"/>
</dbReference>
<evidence type="ECO:0000256" key="4">
    <source>
        <dbReference type="ARBA" id="ARBA00022692"/>
    </source>
</evidence>
<dbReference type="InterPro" id="IPR050445">
    <property type="entry name" value="Bact_polysacc_biosynth/exp"/>
</dbReference>
<evidence type="ECO:0000256" key="6">
    <source>
        <dbReference type="ARBA" id="ARBA00023136"/>
    </source>
</evidence>
<reference evidence="10 11" key="1">
    <citation type="submission" date="2023-07" db="EMBL/GenBank/DDBJ databases">
        <title>Sequencing the genomes of 1000 actinobacteria strains.</title>
        <authorList>
            <person name="Klenk H.-P."/>
        </authorList>
    </citation>
    <scope>NUCLEOTIDE SEQUENCE [LARGE SCALE GENOMIC DNA]</scope>
    <source>
        <strain evidence="10 11">GD13</strain>
    </source>
</reference>
<evidence type="ECO:0000256" key="7">
    <source>
        <dbReference type="SAM" id="MobiDB-lite"/>
    </source>
</evidence>
<keyword evidence="3" id="KW-1003">Cell membrane</keyword>